<dbReference type="GO" id="GO:0006888">
    <property type="term" value="P:endoplasmic reticulum to Golgi vesicle-mediated transport"/>
    <property type="evidence" value="ECO:0007669"/>
    <property type="project" value="TreeGrafter"/>
</dbReference>
<name>A0A1I7T678_9PELO</name>
<evidence type="ECO:0000259" key="11">
    <source>
        <dbReference type="Pfam" id="PF07819"/>
    </source>
</evidence>
<dbReference type="SUPFAM" id="SSF53474">
    <property type="entry name" value="alpha/beta-Hydrolases"/>
    <property type="match status" value="1"/>
</dbReference>
<dbReference type="WBParaSite" id="Csp11.Scaffold519.g2800.t1">
    <property type="protein sequence ID" value="Csp11.Scaffold519.g2800.t1"/>
    <property type="gene ID" value="Csp11.Scaffold519.g2800"/>
</dbReference>
<dbReference type="GO" id="GO:0006505">
    <property type="term" value="P:GPI anchor metabolic process"/>
    <property type="evidence" value="ECO:0007669"/>
    <property type="project" value="TreeGrafter"/>
</dbReference>
<keyword evidence="12" id="KW-1185">Reference proteome</keyword>
<sequence>MTYMYRKLQFLDIPMAYRPSNKYSLSVYNEGYRWWNKSTIEAGQIPVLFIPGSQGSAKQIRSLASLMQNKTEMRYADFSFRFFAVDFDEEITFFNGNIINRQLDYVMHAVRKIQSMMRVKRKIVLVGHSYGGMISLLMTIHPDFQNDIDLVIVKGAPINQQPVVVDWLSMRLNRFLVNQWNLLQSTDLKHIGVVAYTGGLRDYLIQDEWSAMRNITHRPLWAIDGVSDLGADHLAILWCNEFVRHVSRVLYSYAESLDKLTGRQVVDNFYKNEVDRDIKRANLISHIREVPTKEIKLGEKYEDLRINKNNTHFSSNPNDSKSFQ</sequence>
<protein>
    <recommendedName>
        <fullName evidence="10">GPI inositol-deacylase</fullName>
        <ecNumber evidence="10">3.1.-.-</ecNumber>
    </recommendedName>
</protein>
<dbReference type="Pfam" id="PF07819">
    <property type="entry name" value="PGAP1"/>
    <property type="match status" value="1"/>
</dbReference>
<evidence type="ECO:0000256" key="8">
    <source>
        <dbReference type="ARBA" id="ARBA00022989"/>
    </source>
</evidence>
<dbReference type="GO" id="GO:0050185">
    <property type="term" value="F:phosphatidylinositol deacylase activity"/>
    <property type="evidence" value="ECO:0007669"/>
    <property type="project" value="TreeGrafter"/>
</dbReference>
<evidence type="ECO:0000256" key="2">
    <source>
        <dbReference type="ARBA" id="ARBA00006931"/>
    </source>
</evidence>
<dbReference type="EC" id="3.1.-.-" evidence="10"/>
<evidence type="ECO:0000313" key="12">
    <source>
        <dbReference type="Proteomes" id="UP000095282"/>
    </source>
</evidence>
<dbReference type="Proteomes" id="UP000095282">
    <property type="component" value="Unplaced"/>
</dbReference>
<dbReference type="GO" id="GO:0005789">
    <property type="term" value="C:endoplasmic reticulum membrane"/>
    <property type="evidence" value="ECO:0007669"/>
    <property type="project" value="UniProtKB-SubCell"/>
</dbReference>
<dbReference type="AlphaFoldDB" id="A0A1I7T678"/>
<keyword evidence="5 10" id="KW-0378">Hydrolase</keyword>
<evidence type="ECO:0000256" key="10">
    <source>
        <dbReference type="RuleBase" id="RU365011"/>
    </source>
</evidence>
<comment type="subcellular location">
    <subcellularLocation>
        <location evidence="1">Endoplasmic reticulum membrane</location>
        <topology evidence="1">Multi-pass membrane protein</topology>
    </subcellularLocation>
</comment>
<reference evidence="13" key="1">
    <citation type="submission" date="2016-11" db="UniProtKB">
        <authorList>
            <consortium name="WormBaseParasite"/>
        </authorList>
    </citation>
    <scope>IDENTIFICATION</scope>
</reference>
<comment type="similarity">
    <text evidence="2 10">Belongs to the GPI inositol-deacylase family.</text>
</comment>
<proteinExistence type="inferred from homology"/>
<evidence type="ECO:0000256" key="9">
    <source>
        <dbReference type="ARBA" id="ARBA00023136"/>
    </source>
</evidence>
<keyword evidence="8" id="KW-1133">Transmembrane helix</keyword>
<organism evidence="12 13">
    <name type="scientific">Caenorhabditis tropicalis</name>
    <dbReference type="NCBI Taxonomy" id="1561998"/>
    <lineage>
        <taxon>Eukaryota</taxon>
        <taxon>Metazoa</taxon>
        <taxon>Ecdysozoa</taxon>
        <taxon>Nematoda</taxon>
        <taxon>Chromadorea</taxon>
        <taxon>Rhabditida</taxon>
        <taxon>Rhabditina</taxon>
        <taxon>Rhabditomorpha</taxon>
        <taxon>Rhabditoidea</taxon>
        <taxon>Rhabditidae</taxon>
        <taxon>Peloderinae</taxon>
        <taxon>Caenorhabditis</taxon>
    </lineage>
</organism>
<keyword evidence="4" id="KW-0812">Transmembrane</keyword>
<feature type="domain" description="GPI inositol-deacylase PGAP1-like alpha/beta" evidence="11">
    <location>
        <begin position="42"/>
        <end position="253"/>
    </location>
</feature>
<evidence type="ECO:0000256" key="7">
    <source>
        <dbReference type="ARBA" id="ARBA00022927"/>
    </source>
</evidence>
<dbReference type="STRING" id="1561998.A0A1I7T678"/>
<dbReference type="PANTHER" id="PTHR15495">
    <property type="entry name" value="NEGATIVE REGULATOR OF VESICLE FORMATION-RELATED"/>
    <property type="match status" value="1"/>
</dbReference>
<keyword evidence="6 10" id="KW-0256">Endoplasmic reticulum</keyword>
<evidence type="ECO:0000256" key="1">
    <source>
        <dbReference type="ARBA" id="ARBA00004477"/>
    </source>
</evidence>
<dbReference type="GO" id="GO:0015031">
    <property type="term" value="P:protein transport"/>
    <property type="evidence" value="ECO:0007669"/>
    <property type="project" value="UniProtKB-KW"/>
</dbReference>
<evidence type="ECO:0000313" key="13">
    <source>
        <dbReference type="WBParaSite" id="Csp11.Scaffold519.g2800.t1"/>
    </source>
</evidence>
<dbReference type="InterPro" id="IPR012908">
    <property type="entry name" value="PGAP1-ab_dom-like"/>
</dbReference>
<accession>A0A1I7T678</accession>
<keyword evidence="3 10" id="KW-0813">Transport</keyword>
<dbReference type="eggNOG" id="KOG3724">
    <property type="taxonomic scope" value="Eukaryota"/>
</dbReference>
<dbReference type="PANTHER" id="PTHR15495:SF7">
    <property type="entry name" value="GPI INOSITOL-DEACYLASE"/>
    <property type="match status" value="1"/>
</dbReference>
<evidence type="ECO:0000256" key="6">
    <source>
        <dbReference type="ARBA" id="ARBA00022824"/>
    </source>
</evidence>
<evidence type="ECO:0000256" key="5">
    <source>
        <dbReference type="ARBA" id="ARBA00022801"/>
    </source>
</evidence>
<dbReference type="InterPro" id="IPR039529">
    <property type="entry name" value="PGAP1/BST1"/>
</dbReference>
<comment type="function">
    <text evidence="10">Involved in inositol deacylation of GPI-anchored proteins which plays important roles in the quality control and ER-associated degradation of GPI-anchored proteins.</text>
</comment>
<evidence type="ECO:0000256" key="3">
    <source>
        <dbReference type="ARBA" id="ARBA00022448"/>
    </source>
</evidence>
<keyword evidence="7 10" id="KW-0653">Protein transport</keyword>
<dbReference type="Gene3D" id="3.40.50.1820">
    <property type="entry name" value="alpha/beta hydrolase"/>
    <property type="match status" value="1"/>
</dbReference>
<evidence type="ECO:0000256" key="4">
    <source>
        <dbReference type="ARBA" id="ARBA00022692"/>
    </source>
</evidence>
<keyword evidence="9 10" id="KW-0472">Membrane</keyword>
<dbReference type="InterPro" id="IPR029058">
    <property type="entry name" value="AB_hydrolase_fold"/>
</dbReference>